<reference evidence="4" key="1">
    <citation type="submission" date="2016-11" db="UniProtKB">
        <authorList>
            <consortium name="WormBaseParasite"/>
        </authorList>
    </citation>
    <scope>IDENTIFICATION</scope>
</reference>
<keyword evidence="2" id="KW-1133">Transmembrane helix</keyword>
<evidence type="ECO:0000313" key="3">
    <source>
        <dbReference type="Proteomes" id="UP000095280"/>
    </source>
</evidence>
<feature type="compositionally biased region" description="Basic residues" evidence="1">
    <location>
        <begin position="174"/>
        <end position="183"/>
    </location>
</feature>
<keyword evidence="2" id="KW-0472">Membrane</keyword>
<feature type="region of interest" description="Disordered" evidence="1">
    <location>
        <begin position="166"/>
        <end position="236"/>
    </location>
</feature>
<proteinExistence type="predicted"/>
<dbReference type="WBParaSite" id="maker-unitig_39317-snap-gene-0.1-mRNA-1">
    <property type="protein sequence ID" value="maker-unitig_39317-snap-gene-0.1-mRNA-1"/>
    <property type="gene ID" value="maker-unitig_39317-snap-gene-0.1"/>
</dbReference>
<dbReference type="AlphaFoldDB" id="A0A1I8FLK8"/>
<keyword evidence="2" id="KW-0812">Transmembrane</keyword>
<evidence type="ECO:0000256" key="1">
    <source>
        <dbReference type="SAM" id="MobiDB-lite"/>
    </source>
</evidence>
<accession>A0A1I8FLK8</accession>
<sequence>APTPSVGQNGACGLRMHRPIGRSVPLRCRQFKRPGQRCVSVSTRQRPCRCLAVKQQQQQQQTDWSEDCRAAALATSPPALQHYLAVNCAWCNWDSWQGRRYPLPGSPGGSRDSSGRETGAVGRLDFRFPDVFKAVFVLVALVIALISCRGLCILVQNRFGDFRQLGQHLPARPGRGHRRRRSRPFRDGDEEASGADGELTPAVVQLENSANLGSKRSESSSRGSYPDPFTSSHPLSVVYEPVDEAARLSLDSDEAFSTTRRHKSEIAEPSTAA</sequence>
<protein>
    <submittedName>
        <fullName evidence="4">Conserved plasma membrane protein</fullName>
    </submittedName>
</protein>
<evidence type="ECO:0000256" key="2">
    <source>
        <dbReference type="SAM" id="Phobius"/>
    </source>
</evidence>
<evidence type="ECO:0000313" key="4">
    <source>
        <dbReference type="WBParaSite" id="maker-unitig_39317-snap-gene-0.1-mRNA-1"/>
    </source>
</evidence>
<organism evidence="3 4">
    <name type="scientific">Macrostomum lignano</name>
    <dbReference type="NCBI Taxonomy" id="282301"/>
    <lineage>
        <taxon>Eukaryota</taxon>
        <taxon>Metazoa</taxon>
        <taxon>Spiralia</taxon>
        <taxon>Lophotrochozoa</taxon>
        <taxon>Platyhelminthes</taxon>
        <taxon>Rhabditophora</taxon>
        <taxon>Macrostomorpha</taxon>
        <taxon>Macrostomida</taxon>
        <taxon>Macrostomidae</taxon>
        <taxon>Macrostomum</taxon>
    </lineage>
</organism>
<feature type="region of interest" description="Disordered" evidence="1">
    <location>
        <begin position="250"/>
        <end position="273"/>
    </location>
</feature>
<name>A0A1I8FLK8_9PLAT</name>
<feature type="transmembrane region" description="Helical" evidence="2">
    <location>
        <begin position="134"/>
        <end position="155"/>
    </location>
</feature>
<dbReference type="Proteomes" id="UP000095280">
    <property type="component" value="Unplaced"/>
</dbReference>
<keyword evidence="3" id="KW-1185">Reference proteome</keyword>